<keyword evidence="2" id="KW-1015">Disulfide bond</keyword>
<evidence type="ECO:0000256" key="3">
    <source>
        <dbReference type="PIRSR" id="PIRSR633697-1"/>
    </source>
</evidence>
<evidence type="ECO:0000313" key="6">
    <source>
        <dbReference type="EMBL" id="KAG9446950.1"/>
    </source>
</evidence>
<comment type="caution">
    <text evidence="6">The sequence shown here is derived from an EMBL/GenBank/DDBJ whole genome shotgun (WGS) entry which is preliminary data.</text>
</comment>
<dbReference type="InterPro" id="IPR033697">
    <property type="entry name" value="Ribonuclease_T2_eukaryotic"/>
</dbReference>
<dbReference type="EMBL" id="JAINDJ010000005">
    <property type="protein sequence ID" value="KAG9446950.1"/>
    <property type="molecule type" value="Genomic_DNA"/>
</dbReference>
<keyword evidence="5" id="KW-0732">Signal</keyword>
<feature type="active site" evidence="3">
    <location>
        <position position="166"/>
    </location>
</feature>
<keyword evidence="7" id="KW-1185">Reference proteome</keyword>
<dbReference type="CDD" id="cd01061">
    <property type="entry name" value="RNase_T2_euk"/>
    <property type="match status" value="1"/>
</dbReference>
<dbReference type="InterPro" id="IPR036430">
    <property type="entry name" value="RNase_T2-like_sf"/>
</dbReference>
<evidence type="ECO:0000313" key="7">
    <source>
        <dbReference type="Proteomes" id="UP000825729"/>
    </source>
</evidence>
<gene>
    <name evidence="6" type="ORF">H6P81_013078</name>
</gene>
<feature type="signal peptide" evidence="5">
    <location>
        <begin position="1"/>
        <end position="31"/>
    </location>
</feature>
<sequence length="322" mass="35907">MASLAVARGAISSSLLCTLFLVLLLCQQTFAREQREFDYFLLALQWPGTLCQRTRHCCPSNGCCKSSAATSEFSIHGLWANYDDGTWPACCSGPEFDVHKVKPFMETLNKHWPSLTCGSSSTCHGRKGLFWAHEVVAVLVAYLIKSLKAEIIPFKATVSCLVLEKHGTCSYPVIKDEYDYFKTALDLYFKYNVTKILNDAGYAPSNGEHYPLGDIVATIKKEVGSSPTLVCSHGAVEELRICFHKDFTPRDCGILSIDQEDMIGSSSSCPRYISLPEYKPSHLLEAFISSTLIEGVLEELQRSHRIFVRINCVQFSAVFSRI</sequence>
<dbReference type="Gene3D" id="3.90.730.10">
    <property type="entry name" value="Ribonuclease T2-like"/>
    <property type="match status" value="1"/>
</dbReference>
<name>A0AAV7EFU8_ARIFI</name>
<dbReference type="GO" id="GO:0006401">
    <property type="term" value="P:RNA catabolic process"/>
    <property type="evidence" value="ECO:0007669"/>
    <property type="project" value="TreeGrafter"/>
</dbReference>
<accession>A0AAV7EFU8</accession>
<dbReference type="Proteomes" id="UP000825729">
    <property type="component" value="Unassembled WGS sequence"/>
</dbReference>
<evidence type="ECO:0000256" key="1">
    <source>
        <dbReference type="ARBA" id="ARBA00007469"/>
    </source>
</evidence>
<evidence type="ECO:0000256" key="4">
    <source>
        <dbReference type="RuleBase" id="RU004328"/>
    </source>
</evidence>
<reference evidence="6 7" key="1">
    <citation type="submission" date="2021-07" db="EMBL/GenBank/DDBJ databases">
        <title>The Aristolochia fimbriata genome: insights into angiosperm evolution, floral development and chemical biosynthesis.</title>
        <authorList>
            <person name="Jiao Y."/>
        </authorList>
    </citation>
    <scope>NUCLEOTIDE SEQUENCE [LARGE SCALE GENOMIC DNA]</scope>
    <source>
        <strain evidence="6">IBCAS-2021</strain>
        <tissue evidence="6">Leaf</tissue>
    </source>
</reference>
<feature type="active site" evidence="3">
    <location>
        <position position="76"/>
    </location>
</feature>
<dbReference type="GO" id="GO:0003723">
    <property type="term" value="F:RNA binding"/>
    <property type="evidence" value="ECO:0007669"/>
    <property type="project" value="InterPro"/>
</dbReference>
<proteinExistence type="inferred from homology"/>
<dbReference type="GO" id="GO:0005576">
    <property type="term" value="C:extracellular region"/>
    <property type="evidence" value="ECO:0007669"/>
    <property type="project" value="TreeGrafter"/>
</dbReference>
<dbReference type="PANTHER" id="PTHR11240">
    <property type="entry name" value="RIBONUCLEASE T2"/>
    <property type="match status" value="1"/>
</dbReference>
<feature type="active site" evidence="3">
    <location>
        <position position="134"/>
    </location>
</feature>
<dbReference type="Pfam" id="PF00445">
    <property type="entry name" value="Ribonuclease_T2"/>
    <property type="match status" value="2"/>
</dbReference>
<feature type="chain" id="PRO_5043865814" evidence="5">
    <location>
        <begin position="32"/>
        <end position="322"/>
    </location>
</feature>
<protein>
    <submittedName>
        <fullName evidence="6">Uncharacterized protein</fullName>
    </submittedName>
</protein>
<evidence type="ECO:0000256" key="2">
    <source>
        <dbReference type="ARBA" id="ARBA00023157"/>
    </source>
</evidence>
<evidence type="ECO:0000256" key="5">
    <source>
        <dbReference type="SAM" id="SignalP"/>
    </source>
</evidence>
<dbReference type="InterPro" id="IPR001568">
    <property type="entry name" value="RNase_T2-like"/>
</dbReference>
<dbReference type="GO" id="GO:0033897">
    <property type="term" value="F:ribonuclease T2 activity"/>
    <property type="evidence" value="ECO:0007669"/>
    <property type="project" value="InterPro"/>
</dbReference>
<dbReference type="PANTHER" id="PTHR11240:SF22">
    <property type="entry name" value="RIBONUCLEASE T2"/>
    <property type="match status" value="1"/>
</dbReference>
<dbReference type="SUPFAM" id="SSF55895">
    <property type="entry name" value="Ribonuclease Rh-like"/>
    <property type="match status" value="1"/>
</dbReference>
<dbReference type="AlphaFoldDB" id="A0AAV7EFU8"/>
<comment type="similarity">
    <text evidence="1 4">Belongs to the RNase T2 family.</text>
</comment>
<organism evidence="6 7">
    <name type="scientific">Aristolochia fimbriata</name>
    <name type="common">White veined hardy Dutchman's pipe vine</name>
    <dbReference type="NCBI Taxonomy" id="158543"/>
    <lineage>
        <taxon>Eukaryota</taxon>
        <taxon>Viridiplantae</taxon>
        <taxon>Streptophyta</taxon>
        <taxon>Embryophyta</taxon>
        <taxon>Tracheophyta</taxon>
        <taxon>Spermatophyta</taxon>
        <taxon>Magnoliopsida</taxon>
        <taxon>Magnoliidae</taxon>
        <taxon>Piperales</taxon>
        <taxon>Aristolochiaceae</taxon>
        <taxon>Aristolochia</taxon>
    </lineage>
</organism>